<dbReference type="InParanoid" id="Q6L1I3"/>
<dbReference type="EMBL" id="AE017261">
    <property type="protein sequence ID" value="AAT43169.1"/>
    <property type="molecule type" value="Genomic_DNA"/>
</dbReference>
<dbReference type="Proteomes" id="UP000000438">
    <property type="component" value="Chromosome"/>
</dbReference>
<dbReference type="PaxDb" id="263820-PTO0584"/>
<dbReference type="eggNOG" id="arCOG06959">
    <property type="taxonomic scope" value="Archaea"/>
</dbReference>
<sequence>MIKGSNKRTEWVETVRDALLKLRSDRSTFLLKPISPLLDNIINIDTNKLLFHSILKNEIEKVNMQIKVPEQMNILFSSFFVSYEKAELLTIDQIYYSPNLINRIGNTNIIGIITAAKMIGTDLNNHKVEIKGIIFNPGWSIPVNINNLKGKDVLITLGKFNFILFYDSNSESIVISELL</sequence>
<name>Q6L1I3_PICTO</name>
<accession>Q6L1I3</accession>
<proteinExistence type="predicted"/>
<evidence type="ECO:0000313" key="2">
    <source>
        <dbReference type="Proteomes" id="UP000000438"/>
    </source>
</evidence>
<gene>
    <name evidence="1" type="ordered locus">PTO0584</name>
</gene>
<dbReference type="HOGENOM" id="CLU_1507448_0_0_2"/>
<dbReference type="KEGG" id="pto:PTO0584"/>
<protein>
    <submittedName>
        <fullName evidence="1">Uncharacterized protein</fullName>
    </submittedName>
</protein>
<organism evidence="1 2">
    <name type="scientific">Picrophilus torridus (strain ATCC 700027 / DSM 9790 / JCM 10055 / NBRC 100828 / KAW 2/3)</name>
    <dbReference type="NCBI Taxonomy" id="1122961"/>
    <lineage>
        <taxon>Archaea</taxon>
        <taxon>Methanobacteriati</taxon>
        <taxon>Thermoplasmatota</taxon>
        <taxon>Thermoplasmata</taxon>
        <taxon>Thermoplasmatales</taxon>
        <taxon>Picrophilaceae</taxon>
        <taxon>Picrophilus</taxon>
    </lineage>
</organism>
<reference evidence="1 2" key="1">
    <citation type="journal article" date="2004" name="Proc. Natl. Acad. Sci. U.S.A.">
        <title>Genome sequence of Picrophilus torridus and its implications for life around pH 0.</title>
        <authorList>
            <person name="Futterer O."/>
            <person name="Angelov A."/>
            <person name="Liesegang H."/>
            <person name="Gottschalk G."/>
            <person name="Schleper C."/>
            <person name="Schepers B."/>
            <person name="Dock C."/>
            <person name="Antranikian G."/>
            <person name="Liebl W."/>
        </authorList>
    </citation>
    <scope>NUCLEOTIDE SEQUENCE [LARGE SCALE GENOMIC DNA]</scope>
    <source>
        <strain evidence="2">ATCC 700027 / DSM 9790 / JCM 10055 / NBRC 100828</strain>
    </source>
</reference>
<dbReference type="AlphaFoldDB" id="Q6L1I3"/>
<evidence type="ECO:0000313" key="1">
    <source>
        <dbReference type="EMBL" id="AAT43169.1"/>
    </source>
</evidence>